<evidence type="ECO:0000313" key="1">
    <source>
        <dbReference type="EMBL" id="GAG58774.1"/>
    </source>
</evidence>
<reference evidence="1" key="1">
    <citation type="journal article" date="2014" name="Front. Microbiol.">
        <title>High frequency of phylogenetically diverse reductive dehalogenase-homologous genes in deep subseafloor sedimentary metagenomes.</title>
        <authorList>
            <person name="Kawai M."/>
            <person name="Futagami T."/>
            <person name="Toyoda A."/>
            <person name="Takaki Y."/>
            <person name="Nishi S."/>
            <person name="Hori S."/>
            <person name="Arai W."/>
            <person name="Tsubouchi T."/>
            <person name="Morono Y."/>
            <person name="Uchiyama I."/>
            <person name="Ito T."/>
            <person name="Fujiyama A."/>
            <person name="Inagaki F."/>
            <person name="Takami H."/>
        </authorList>
    </citation>
    <scope>NUCLEOTIDE SEQUENCE</scope>
    <source>
        <strain evidence="1">Expedition CK06-06</strain>
    </source>
</reference>
<dbReference type="EMBL" id="BART01007496">
    <property type="protein sequence ID" value="GAG58774.1"/>
    <property type="molecule type" value="Genomic_DNA"/>
</dbReference>
<proteinExistence type="predicted"/>
<gene>
    <name evidence="1" type="ORF">S01H4_17049</name>
</gene>
<accession>X0YR22</accession>
<organism evidence="1">
    <name type="scientific">marine sediment metagenome</name>
    <dbReference type="NCBI Taxonomy" id="412755"/>
    <lineage>
        <taxon>unclassified sequences</taxon>
        <taxon>metagenomes</taxon>
        <taxon>ecological metagenomes</taxon>
    </lineage>
</organism>
<name>X0YR22_9ZZZZ</name>
<dbReference type="AlphaFoldDB" id="X0YR22"/>
<protein>
    <submittedName>
        <fullName evidence="1">Uncharacterized protein</fullName>
    </submittedName>
</protein>
<comment type="caution">
    <text evidence="1">The sequence shown here is derived from an EMBL/GenBank/DDBJ whole genome shotgun (WGS) entry which is preliminary data.</text>
</comment>
<sequence>MSGKDLFFPNTVTSLSLISVCELMYYEDSFEIIADSLEQGYRWADIVDTIVEREWESVWNGDEGDVLFGEPVSIDEYKHFRYGGAGTIDKQEFNEYLNNRLYDEYSSFM</sequence>